<dbReference type="InterPro" id="IPR000953">
    <property type="entry name" value="Chromo/chromo_shadow_dom"/>
</dbReference>
<comment type="subcellular location">
    <subcellularLocation>
        <location evidence="1">Nucleus</location>
    </subcellularLocation>
</comment>
<dbReference type="PROSITE" id="PS50013">
    <property type="entry name" value="CHROMO_2"/>
    <property type="match status" value="1"/>
</dbReference>
<feature type="compositionally biased region" description="Polar residues" evidence="3">
    <location>
        <begin position="126"/>
        <end position="136"/>
    </location>
</feature>
<dbReference type="EMBL" id="ALBS01000073">
    <property type="protein sequence ID" value="EJT51157.1"/>
    <property type="molecule type" value="Genomic_DNA"/>
</dbReference>
<dbReference type="SUPFAM" id="SSF54160">
    <property type="entry name" value="Chromo domain-like"/>
    <property type="match status" value="1"/>
</dbReference>
<dbReference type="Pfam" id="PF18723">
    <property type="entry name" value="HMUDK_hel"/>
    <property type="match status" value="1"/>
</dbReference>
<evidence type="ECO:0000313" key="6">
    <source>
        <dbReference type="Proteomes" id="UP000002748"/>
    </source>
</evidence>
<dbReference type="HOGENOM" id="CLU_376517_0_0_1"/>
<protein>
    <recommendedName>
        <fullName evidence="4">Chromo domain-containing protein</fullName>
    </recommendedName>
</protein>
<keyword evidence="2" id="KW-0539">Nucleus</keyword>
<proteinExistence type="predicted"/>
<dbReference type="SMART" id="SM00298">
    <property type="entry name" value="CHROMO"/>
    <property type="match status" value="1"/>
</dbReference>
<dbReference type="PROSITE" id="PS00598">
    <property type="entry name" value="CHROMO_1"/>
    <property type="match status" value="1"/>
</dbReference>
<comment type="caution">
    <text evidence="5">The sequence shown here is derived from an EMBL/GenBank/DDBJ whole genome shotgun (WGS) entry which is preliminary data.</text>
</comment>
<dbReference type="GeneID" id="25991133"/>
<name>J6F744_TRIAS</name>
<sequence>MRTKRRAAQSPVKLELEVSMPQRKVASPEVKREDTARRRSTRLPPPEVKPEPERRTSGRHRAVVDYAAEFRITPESSDDEEDVKDESEEEDDKEDVEEAMDEDDVEADLGVESEPGSPVPKRRRATSAQSTPQATPRPTKAARTSRASQTPKTVKTSQSTTPSSSKKRKVAPVTVDSGSEYEDHAAPIVVDSDAASPEPLIVGEPTPEPGADGLVDSRKYENSHLHVQGFEDPLPVVVDNHWVYLFYRFCAERHEMYYRRKAGVPRDQLTTDPTMSAVHIGNVFRQLDPSSIMMRDKIIADGDQSVDEVCFRVFLYCQFYNADSWAALCEAATGDVPSWKTFEKDLPAMESALHDLSIKQKKKIYLGGFQLVPPTVYFDPALNRNRDKNIYNFAASLRLVMAMMESGLPAQLKSCRFAVDASNVLQTIPTLGGFLSLNILCFLNDTPQFTWLYRDFATCGPGSRNYLRRIFGPCISNAEMEDAGLKWLTEQQFKYYARLGQDAPHEWENGLRPGMRVLDVENALCWAHRYVNAYMGEGRRRGKPKLKSFADLPMPRYDPAVTEGCTHAAWAAEERHVGNSSEAPWATAAEDTLDGAISEQGEDVYEIERVVAKRGRLFRVRWKGWPPEQDTWETEATLRDGAEEALEDWLEWDKRIWTAIERIRVQHAPETTPDGRPVKIAGNVNAQRGAIARQNEREARDRAAEAETREERGEEPPLDVNEEESDSASDDSLDSMD</sequence>
<dbReference type="InterPro" id="IPR040684">
    <property type="entry name" value="HMUDK_hel"/>
</dbReference>
<feature type="region of interest" description="Disordered" evidence="3">
    <location>
        <begin position="668"/>
        <end position="737"/>
    </location>
</feature>
<dbReference type="Pfam" id="PF00385">
    <property type="entry name" value="Chromo"/>
    <property type="match status" value="1"/>
</dbReference>
<accession>J6F744</accession>
<feature type="region of interest" description="Disordered" evidence="3">
    <location>
        <begin position="1"/>
        <end position="183"/>
    </location>
</feature>
<dbReference type="VEuPathDB" id="FungiDB:A1Q1_07621"/>
<dbReference type="CDD" id="cd00024">
    <property type="entry name" value="CD_CSD"/>
    <property type="match status" value="1"/>
</dbReference>
<dbReference type="RefSeq" id="XP_014182108.1">
    <property type="nucleotide sequence ID" value="XM_014326633.1"/>
</dbReference>
<dbReference type="Gene3D" id="2.40.50.40">
    <property type="match status" value="1"/>
</dbReference>
<dbReference type="AlphaFoldDB" id="J6F744"/>
<feature type="compositionally biased region" description="Low complexity" evidence="3">
    <location>
        <begin position="148"/>
        <end position="164"/>
    </location>
</feature>
<dbReference type="InterPro" id="IPR023779">
    <property type="entry name" value="Chromodomain_CS"/>
</dbReference>
<evidence type="ECO:0000256" key="3">
    <source>
        <dbReference type="SAM" id="MobiDB-lite"/>
    </source>
</evidence>
<evidence type="ECO:0000313" key="5">
    <source>
        <dbReference type="EMBL" id="EJT51157.1"/>
    </source>
</evidence>
<dbReference type="KEGG" id="tasa:A1Q1_07621"/>
<organism evidence="5 6">
    <name type="scientific">Trichosporon asahii var. asahii (strain ATCC 90039 / CBS 2479 / JCM 2466 / KCTC 7840 / NBRC 103889/ NCYC 2677 / UAMH 7654)</name>
    <name type="common">Yeast</name>
    <dbReference type="NCBI Taxonomy" id="1186058"/>
    <lineage>
        <taxon>Eukaryota</taxon>
        <taxon>Fungi</taxon>
        <taxon>Dikarya</taxon>
        <taxon>Basidiomycota</taxon>
        <taxon>Agaricomycotina</taxon>
        <taxon>Tremellomycetes</taxon>
        <taxon>Trichosporonales</taxon>
        <taxon>Trichosporonaceae</taxon>
        <taxon>Trichosporon</taxon>
    </lineage>
</organism>
<feature type="compositionally biased region" description="Basic and acidic residues" evidence="3">
    <location>
        <begin position="694"/>
        <end position="715"/>
    </location>
</feature>
<feature type="region of interest" description="Disordered" evidence="3">
    <location>
        <begin position="197"/>
        <end position="216"/>
    </location>
</feature>
<gene>
    <name evidence="5" type="ORF">A1Q1_07621</name>
</gene>
<dbReference type="GO" id="GO:0006338">
    <property type="term" value="P:chromatin remodeling"/>
    <property type="evidence" value="ECO:0007669"/>
    <property type="project" value="UniProtKB-ARBA"/>
</dbReference>
<dbReference type="InterPro" id="IPR023780">
    <property type="entry name" value="Chromo_domain"/>
</dbReference>
<feature type="compositionally biased region" description="Acidic residues" evidence="3">
    <location>
        <begin position="716"/>
        <end position="737"/>
    </location>
</feature>
<evidence type="ECO:0000256" key="1">
    <source>
        <dbReference type="ARBA" id="ARBA00004123"/>
    </source>
</evidence>
<dbReference type="Proteomes" id="UP000002748">
    <property type="component" value="Unassembled WGS sequence"/>
</dbReference>
<evidence type="ECO:0000259" key="4">
    <source>
        <dbReference type="PROSITE" id="PS50013"/>
    </source>
</evidence>
<dbReference type="GO" id="GO:0005634">
    <property type="term" value="C:nucleus"/>
    <property type="evidence" value="ECO:0007669"/>
    <property type="project" value="UniProtKB-SubCell"/>
</dbReference>
<feature type="domain" description="Chromo" evidence="4">
    <location>
        <begin position="605"/>
        <end position="651"/>
    </location>
</feature>
<feature type="compositionally biased region" description="Acidic residues" evidence="3">
    <location>
        <begin position="76"/>
        <end position="111"/>
    </location>
</feature>
<dbReference type="OrthoDB" id="433924at2759"/>
<reference evidence="5 6" key="1">
    <citation type="journal article" date="2012" name="Eukaryot. Cell">
        <title>Draft genome sequence of CBS 2479, the standard type strain of Trichosporon asahii.</title>
        <authorList>
            <person name="Yang R.Y."/>
            <person name="Li H.T."/>
            <person name="Zhu H."/>
            <person name="Zhou G.P."/>
            <person name="Wang M."/>
            <person name="Wang L."/>
        </authorList>
    </citation>
    <scope>NUCLEOTIDE SEQUENCE [LARGE SCALE GENOMIC DNA]</scope>
    <source>
        <strain evidence="6">ATCC 90039 / CBS 2479 / JCM 2466 / KCTC 7840 / NCYC 2677 / UAMH 7654</strain>
    </source>
</reference>
<evidence type="ECO:0000256" key="2">
    <source>
        <dbReference type="ARBA" id="ARBA00023242"/>
    </source>
</evidence>
<dbReference type="InterPro" id="IPR016197">
    <property type="entry name" value="Chromo-like_dom_sf"/>
</dbReference>